<evidence type="ECO:0000313" key="1">
    <source>
        <dbReference type="EMBL" id="KAF2455135.1"/>
    </source>
</evidence>
<dbReference type="EMBL" id="MU001688">
    <property type="protein sequence ID" value="KAF2455135.1"/>
    <property type="molecule type" value="Genomic_DNA"/>
</dbReference>
<organism evidence="1 2">
    <name type="scientific">Lineolata rhizophorae</name>
    <dbReference type="NCBI Taxonomy" id="578093"/>
    <lineage>
        <taxon>Eukaryota</taxon>
        <taxon>Fungi</taxon>
        <taxon>Dikarya</taxon>
        <taxon>Ascomycota</taxon>
        <taxon>Pezizomycotina</taxon>
        <taxon>Dothideomycetes</taxon>
        <taxon>Dothideomycetes incertae sedis</taxon>
        <taxon>Lineolatales</taxon>
        <taxon>Lineolataceae</taxon>
        <taxon>Lineolata</taxon>
    </lineage>
</organism>
<dbReference type="Proteomes" id="UP000799766">
    <property type="component" value="Unassembled WGS sequence"/>
</dbReference>
<reference evidence="1" key="1">
    <citation type="journal article" date="2020" name="Stud. Mycol.">
        <title>101 Dothideomycetes genomes: a test case for predicting lifestyles and emergence of pathogens.</title>
        <authorList>
            <person name="Haridas S."/>
            <person name="Albert R."/>
            <person name="Binder M."/>
            <person name="Bloem J."/>
            <person name="Labutti K."/>
            <person name="Salamov A."/>
            <person name="Andreopoulos B."/>
            <person name="Baker S."/>
            <person name="Barry K."/>
            <person name="Bills G."/>
            <person name="Bluhm B."/>
            <person name="Cannon C."/>
            <person name="Castanera R."/>
            <person name="Culley D."/>
            <person name="Daum C."/>
            <person name="Ezra D."/>
            <person name="Gonzalez J."/>
            <person name="Henrissat B."/>
            <person name="Kuo A."/>
            <person name="Liang C."/>
            <person name="Lipzen A."/>
            <person name="Lutzoni F."/>
            <person name="Magnuson J."/>
            <person name="Mondo S."/>
            <person name="Nolan M."/>
            <person name="Ohm R."/>
            <person name="Pangilinan J."/>
            <person name="Park H.-J."/>
            <person name="Ramirez L."/>
            <person name="Alfaro M."/>
            <person name="Sun H."/>
            <person name="Tritt A."/>
            <person name="Yoshinaga Y."/>
            <person name="Zwiers L.-H."/>
            <person name="Turgeon B."/>
            <person name="Goodwin S."/>
            <person name="Spatafora J."/>
            <person name="Crous P."/>
            <person name="Grigoriev I."/>
        </authorList>
    </citation>
    <scope>NUCLEOTIDE SEQUENCE</scope>
    <source>
        <strain evidence="1">ATCC 16933</strain>
    </source>
</reference>
<accession>A0A6A6NTP0</accession>
<gene>
    <name evidence="1" type="ORF">BDY21DRAFT_79735</name>
</gene>
<evidence type="ECO:0000313" key="2">
    <source>
        <dbReference type="Proteomes" id="UP000799766"/>
    </source>
</evidence>
<name>A0A6A6NTP0_9PEZI</name>
<keyword evidence="2" id="KW-1185">Reference proteome</keyword>
<dbReference type="AlphaFoldDB" id="A0A6A6NTP0"/>
<protein>
    <submittedName>
        <fullName evidence="1">Uncharacterized protein</fullName>
    </submittedName>
</protein>
<sequence>MISYFAIRTTDLIQRHRLETFTIDKDNTLHAPRRSRPWLIYLDLKNILAINIKLNKLLLKVDPQNSGITSELGQQDLHCPFQVYTLSPGKGTSSAIYIFPAVEQRISDRGQTRHRRMAHLAMIGCRAVAPTRPPHIGTGQSARKLTSGMASPRLFNLRRLQDLISVLSSSVFKTLKLLVPDARS</sequence>
<proteinExistence type="predicted"/>